<dbReference type="Proteomes" id="UP000054266">
    <property type="component" value="Unassembled WGS sequence"/>
</dbReference>
<reference evidence="1 2" key="1">
    <citation type="submission" date="2015-01" db="EMBL/GenBank/DDBJ databases">
        <title>The Genome Sequence of Capronia semiimmersa CBS27337.</title>
        <authorList>
            <consortium name="The Broad Institute Genomics Platform"/>
            <person name="Cuomo C."/>
            <person name="de Hoog S."/>
            <person name="Gorbushina A."/>
            <person name="Stielow B."/>
            <person name="Teixiera M."/>
            <person name="Abouelleil A."/>
            <person name="Chapman S.B."/>
            <person name="Priest M."/>
            <person name="Young S.K."/>
            <person name="Wortman J."/>
            <person name="Nusbaum C."/>
            <person name="Birren B."/>
        </authorList>
    </citation>
    <scope>NUCLEOTIDE SEQUENCE [LARGE SCALE GENOMIC DNA]</scope>
    <source>
        <strain evidence="1 2">CBS 27337</strain>
    </source>
</reference>
<evidence type="ECO:0000313" key="1">
    <source>
        <dbReference type="EMBL" id="KIW67419.1"/>
    </source>
</evidence>
<proteinExistence type="predicted"/>
<keyword evidence="2" id="KW-1185">Reference proteome</keyword>
<gene>
    <name evidence="1" type="ORF">PV04_06677</name>
</gene>
<dbReference type="EMBL" id="KN846959">
    <property type="protein sequence ID" value="KIW67419.1"/>
    <property type="molecule type" value="Genomic_DNA"/>
</dbReference>
<accession>A0A0D2G602</accession>
<dbReference type="AlphaFoldDB" id="A0A0D2G602"/>
<evidence type="ECO:0000313" key="2">
    <source>
        <dbReference type="Proteomes" id="UP000054266"/>
    </source>
</evidence>
<organism evidence="1 2">
    <name type="scientific">Phialophora macrospora</name>
    <dbReference type="NCBI Taxonomy" id="1851006"/>
    <lineage>
        <taxon>Eukaryota</taxon>
        <taxon>Fungi</taxon>
        <taxon>Dikarya</taxon>
        <taxon>Ascomycota</taxon>
        <taxon>Pezizomycotina</taxon>
        <taxon>Eurotiomycetes</taxon>
        <taxon>Chaetothyriomycetidae</taxon>
        <taxon>Chaetothyriales</taxon>
        <taxon>Herpotrichiellaceae</taxon>
        <taxon>Phialophora</taxon>
    </lineage>
</organism>
<sequence length="151" mass="15895">MLDTAACSALPLPSTRSGHFECLNSRDAATTVSVTSINLANPSPPSTTSVDPAAVTLQSSHCRHPAQRLLPRSGPPIAASNTQVQLHAPGGGGLYTTLLFASDLALLSTRSALTWLWSQARTLRCASTKLPNRPLLSSSNCCLPFLRSCEP</sequence>
<protein>
    <submittedName>
        <fullName evidence="1">Uncharacterized protein</fullName>
    </submittedName>
</protein>
<dbReference type="HOGENOM" id="CLU_1731236_0_0_1"/>
<name>A0A0D2G602_9EURO</name>